<dbReference type="AlphaFoldDB" id="D5GDM9"/>
<dbReference type="GeneID" id="9181626"/>
<sequence length="81" mass="9217">MIRVQKQETHHHSTTTNISQIPIPIRTQNRSELVKPRLECTQFGSTNPNNSLTPKGSFLQIRRRTSPSVRSSPRAVTPVDR</sequence>
<dbReference type="HOGENOM" id="CLU_2575587_0_0_1"/>
<dbReference type="Proteomes" id="UP000006911">
    <property type="component" value="Unassembled WGS sequence"/>
</dbReference>
<proteinExistence type="predicted"/>
<evidence type="ECO:0000256" key="1">
    <source>
        <dbReference type="SAM" id="MobiDB-lite"/>
    </source>
</evidence>
<feature type="compositionally biased region" description="Low complexity" evidence="1">
    <location>
        <begin position="66"/>
        <end position="81"/>
    </location>
</feature>
<name>D5GDM9_TUBMM</name>
<dbReference type="RefSeq" id="XP_002838431.1">
    <property type="nucleotide sequence ID" value="XM_002838385.1"/>
</dbReference>
<gene>
    <name evidence="2" type="ORF">GSTUM_00001125001</name>
</gene>
<organism evidence="2 3">
    <name type="scientific">Tuber melanosporum (strain Mel28)</name>
    <name type="common">Perigord black truffle</name>
    <dbReference type="NCBI Taxonomy" id="656061"/>
    <lineage>
        <taxon>Eukaryota</taxon>
        <taxon>Fungi</taxon>
        <taxon>Dikarya</taxon>
        <taxon>Ascomycota</taxon>
        <taxon>Pezizomycotina</taxon>
        <taxon>Pezizomycetes</taxon>
        <taxon>Pezizales</taxon>
        <taxon>Tuberaceae</taxon>
        <taxon>Tuber</taxon>
    </lineage>
</organism>
<reference evidence="2 3" key="1">
    <citation type="journal article" date="2010" name="Nature">
        <title>Perigord black truffle genome uncovers evolutionary origins and mechanisms of symbiosis.</title>
        <authorList>
            <person name="Martin F."/>
            <person name="Kohler A."/>
            <person name="Murat C."/>
            <person name="Balestrini R."/>
            <person name="Coutinho P.M."/>
            <person name="Jaillon O."/>
            <person name="Montanini B."/>
            <person name="Morin E."/>
            <person name="Noel B."/>
            <person name="Percudani R."/>
            <person name="Porcel B."/>
            <person name="Rubini A."/>
            <person name="Amicucci A."/>
            <person name="Amselem J."/>
            <person name="Anthouard V."/>
            <person name="Arcioni S."/>
            <person name="Artiguenave F."/>
            <person name="Aury J.M."/>
            <person name="Ballario P."/>
            <person name="Bolchi A."/>
            <person name="Brenna A."/>
            <person name="Brun A."/>
            <person name="Buee M."/>
            <person name="Cantarel B."/>
            <person name="Chevalier G."/>
            <person name="Couloux A."/>
            <person name="Da Silva C."/>
            <person name="Denoeud F."/>
            <person name="Duplessis S."/>
            <person name="Ghignone S."/>
            <person name="Hilselberger B."/>
            <person name="Iotti M."/>
            <person name="Marcais B."/>
            <person name="Mello A."/>
            <person name="Miranda M."/>
            <person name="Pacioni G."/>
            <person name="Quesneville H."/>
            <person name="Riccioni C."/>
            <person name="Ruotolo R."/>
            <person name="Splivallo R."/>
            <person name="Stocchi V."/>
            <person name="Tisserant E."/>
            <person name="Viscomi A.R."/>
            <person name="Zambonelli A."/>
            <person name="Zampieri E."/>
            <person name="Henrissat B."/>
            <person name="Lebrun M.H."/>
            <person name="Paolocci F."/>
            <person name="Bonfante P."/>
            <person name="Ottonello S."/>
            <person name="Wincker P."/>
        </authorList>
    </citation>
    <scope>NUCLEOTIDE SEQUENCE [LARGE SCALE GENOMIC DNA]</scope>
    <source>
        <strain evidence="2 3">Mel28</strain>
    </source>
</reference>
<feature type="region of interest" description="Disordered" evidence="1">
    <location>
        <begin position="41"/>
        <end position="81"/>
    </location>
</feature>
<protein>
    <submittedName>
        <fullName evidence="2">(Perigord truffle) hypothetical protein</fullName>
    </submittedName>
</protein>
<feature type="region of interest" description="Disordered" evidence="1">
    <location>
        <begin position="1"/>
        <end position="23"/>
    </location>
</feature>
<dbReference type="KEGG" id="tml:GSTUM_00001125001"/>
<evidence type="ECO:0000313" key="3">
    <source>
        <dbReference type="Proteomes" id="UP000006911"/>
    </source>
</evidence>
<evidence type="ECO:0000313" key="2">
    <source>
        <dbReference type="EMBL" id="CAZ82622.1"/>
    </source>
</evidence>
<keyword evidence="3" id="KW-1185">Reference proteome</keyword>
<accession>D5GDM9</accession>
<dbReference type="EMBL" id="FN430152">
    <property type="protein sequence ID" value="CAZ82622.1"/>
    <property type="molecule type" value="Genomic_DNA"/>
</dbReference>
<feature type="compositionally biased region" description="Polar residues" evidence="1">
    <location>
        <begin position="42"/>
        <end position="54"/>
    </location>
</feature>
<feature type="compositionally biased region" description="Basic and acidic residues" evidence="1">
    <location>
        <begin position="1"/>
        <end position="11"/>
    </location>
</feature>
<feature type="compositionally biased region" description="Polar residues" evidence="1">
    <location>
        <begin position="14"/>
        <end position="23"/>
    </location>
</feature>
<dbReference type="InParanoid" id="D5GDM9"/>